<dbReference type="InterPro" id="IPR050330">
    <property type="entry name" value="Bact_OuterMem_StrucFunc"/>
</dbReference>
<reference evidence="7 8" key="1">
    <citation type="submission" date="2019-10" db="EMBL/GenBank/DDBJ databases">
        <title>Epibacterium sp. nov., isolated from seawater.</title>
        <authorList>
            <person name="Zhang X."/>
            <person name="Li N."/>
        </authorList>
    </citation>
    <scope>NUCLEOTIDE SEQUENCE [LARGE SCALE GENOMIC DNA]</scope>
    <source>
        <strain evidence="7 8">SM1979</strain>
    </source>
</reference>
<protein>
    <submittedName>
        <fullName evidence="7">OmpA family protein</fullName>
    </submittedName>
</protein>
<dbReference type="PROSITE" id="PS51123">
    <property type="entry name" value="OMPA_2"/>
    <property type="match status" value="1"/>
</dbReference>
<feature type="domain" description="OmpA-like" evidence="6">
    <location>
        <begin position="250"/>
        <end position="365"/>
    </location>
</feature>
<evidence type="ECO:0000313" key="7">
    <source>
        <dbReference type="EMBL" id="MQQ10090.1"/>
    </source>
</evidence>
<keyword evidence="2 4" id="KW-0472">Membrane</keyword>
<name>A0A843YF59_9RHOB</name>
<proteinExistence type="predicted"/>
<dbReference type="PANTHER" id="PTHR30329:SF21">
    <property type="entry name" value="LIPOPROTEIN YIAD-RELATED"/>
    <property type="match status" value="1"/>
</dbReference>
<organism evidence="7 8">
    <name type="scientific">Tritonibacter litoralis</name>
    <dbReference type="NCBI Taxonomy" id="2662264"/>
    <lineage>
        <taxon>Bacteria</taxon>
        <taxon>Pseudomonadati</taxon>
        <taxon>Pseudomonadota</taxon>
        <taxon>Alphaproteobacteria</taxon>
        <taxon>Rhodobacterales</taxon>
        <taxon>Paracoccaceae</taxon>
        <taxon>Tritonibacter</taxon>
    </lineage>
</organism>
<keyword evidence="5" id="KW-0732">Signal</keyword>
<dbReference type="InterPro" id="IPR007372">
    <property type="entry name" value="Lipid/polyisoprenoid-bd_YceI"/>
</dbReference>
<dbReference type="InterPro" id="IPR036761">
    <property type="entry name" value="TTHA0802/YceI-like_sf"/>
</dbReference>
<keyword evidence="3" id="KW-0998">Cell outer membrane</keyword>
<dbReference type="SMART" id="SM00867">
    <property type="entry name" value="YceI"/>
    <property type="match status" value="1"/>
</dbReference>
<evidence type="ECO:0000313" key="8">
    <source>
        <dbReference type="Proteomes" id="UP000444174"/>
    </source>
</evidence>
<dbReference type="Gene3D" id="3.30.1330.60">
    <property type="entry name" value="OmpA-like domain"/>
    <property type="match status" value="1"/>
</dbReference>
<dbReference type="PRINTS" id="PR01021">
    <property type="entry name" value="OMPADOMAIN"/>
</dbReference>
<evidence type="ECO:0000256" key="2">
    <source>
        <dbReference type="ARBA" id="ARBA00023136"/>
    </source>
</evidence>
<dbReference type="InterPro" id="IPR006665">
    <property type="entry name" value="OmpA-like"/>
</dbReference>
<dbReference type="InterPro" id="IPR036737">
    <property type="entry name" value="OmpA-like_sf"/>
</dbReference>
<dbReference type="RefSeq" id="WP_153217070.1">
    <property type="nucleotide sequence ID" value="NZ_WIBF01000012.1"/>
</dbReference>
<dbReference type="Proteomes" id="UP000444174">
    <property type="component" value="Unassembled WGS sequence"/>
</dbReference>
<dbReference type="CDD" id="cd07185">
    <property type="entry name" value="OmpA_C-like"/>
    <property type="match status" value="1"/>
</dbReference>
<evidence type="ECO:0000256" key="3">
    <source>
        <dbReference type="ARBA" id="ARBA00023237"/>
    </source>
</evidence>
<dbReference type="PANTHER" id="PTHR30329">
    <property type="entry name" value="STATOR ELEMENT OF FLAGELLAR MOTOR COMPLEX"/>
    <property type="match status" value="1"/>
</dbReference>
<gene>
    <name evidence="7" type="ORF">GFB49_16605</name>
</gene>
<dbReference type="GO" id="GO:0009279">
    <property type="term" value="C:cell outer membrane"/>
    <property type="evidence" value="ECO:0007669"/>
    <property type="project" value="UniProtKB-SubCell"/>
</dbReference>
<evidence type="ECO:0000256" key="5">
    <source>
        <dbReference type="SAM" id="SignalP"/>
    </source>
</evidence>
<evidence type="ECO:0000256" key="1">
    <source>
        <dbReference type="ARBA" id="ARBA00004442"/>
    </source>
</evidence>
<dbReference type="AlphaFoldDB" id="A0A843YF59"/>
<feature type="chain" id="PRO_5033041786" evidence="5">
    <location>
        <begin position="21"/>
        <end position="365"/>
    </location>
</feature>
<dbReference type="PRINTS" id="PR01023">
    <property type="entry name" value="NAFLGMOTY"/>
</dbReference>
<dbReference type="InterPro" id="IPR006664">
    <property type="entry name" value="OMP_bac"/>
</dbReference>
<dbReference type="EMBL" id="WIBF01000012">
    <property type="protein sequence ID" value="MQQ10090.1"/>
    <property type="molecule type" value="Genomic_DNA"/>
</dbReference>
<dbReference type="SUPFAM" id="SSF101874">
    <property type="entry name" value="YceI-like"/>
    <property type="match status" value="1"/>
</dbReference>
<comment type="subcellular location">
    <subcellularLocation>
        <location evidence="1">Cell outer membrane</location>
    </subcellularLocation>
</comment>
<evidence type="ECO:0000256" key="4">
    <source>
        <dbReference type="PROSITE-ProRule" id="PRU00473"/>
    </source>
</evidence>
<evidence type="ECO:0000259" key="6">
    <source>
        <dbReference type="PROSITE" id="PS51123"/>
    </source>
</evidence>
<accession>A0A843YF59</accession>
<feature type="signal peptide" evidence="5">
    <location>
        <begin position="1"/>
        <end position="20"/>
    </location>
</feature>
<keyword evidence="8" id="KW-1185">Reference proteome</keyword>
<sequence>MKRFLLLLTSLLVLQSPALARSAFEGGWTLQPDSSNLSFTSIKKGSVAETSHFDRLEGQIDPSGLVRLRVELESVDSGIDIRNVRLRFLFFETFTYPLAEIVAQVREEDIAGLSYGQSRHLVLPLLLTLHGITAEVDANVRVTLHSDQDVSIHTLQPVVVPVETFDLMQGFRKLEEAAEAKITPLALVTADFHFHRPAGATTTPVTAASAEPQTTATAAKPVAVAPSAAATPAPTAVERAANVQTGGCLGGLMQMVQSTKVSFADGGATLTPDARGALDQLAQALFGCPAAMLEIAGHTDTTGSATSNKRLSQRRAERVASYLAQKGIPEQRLAAVGYGEAFPLVPNTSDENRAQNRRITMRILN</sequence>
<dbReference type="Gene3D" id="2.40.128.110">
    <property type="entry name" value="Lipid/polyisoprenoid-binding, YceI-like"/>
    <property type="match status" value="1"/>
</dbReference>
<comment type="caution">
    <text evidence="7">The sequence shown here is derived from an EMBL/GenBank/DDBJ whole genome shotgun (WGS) entry which is preliminary data.</text>
</comment>
<dbReference type="SUPFAM" id="SSF103088">
    <property type="entry name" value="OmpA-like"/>
    <property type="match status" value="1"/>
</dbReference>
<dbReference type="Pfam" id="PF04264">
    <property type="entry name" value="YceI"/>
    <property type="match status" value="1"/>
</dbReference>
<dbReference type="Pfam" id="PF00691">
    <property type="entry name" value="OmpA"/>
    <property type="match status" value="1"/>
</dbReference>